<evidence type="ECO:0000256" key="1">
    <source>
        <dbReference type="ARBA" id="ARBA00007164"/>
    </source>
</evidence>
<dbReference type="OrthoDB" id="5688590at2"/>
<dbReference type="PANTHER" id="PTHR21581:SF26">
    <property type="entry name" value="D-ALANYL-D-ALANINE ENDOPEPTIDASE"/>
    <property type="match status" value="1"/>
</dbReference>
<keyword evidence="3" id="KW-0378">Hydrolase</keyword>
<evidence type="ECO:0000256" key="7">
    <source>
        <dbReference type="PIRSR" id="PIRSR618044-1"/>
    </source>
</evidence>
<dbReference type="EMBL" id="QJRX01000001">
    <property type="protein sequence ID" value="PYC29631.1"/>
    <property type="molecule type" value="Genomic_DNA"/>
</dbReference>
<dbReference type="AlphaFoldDB" id="A0A2V4L6H3"/>
<evidence type="ECO:0000313" key="12">
    <source>
        <dbReference type="Proteomes" id="UP000248146"/>
    </source>
</evidence>
<dbReference type="Proteomes" id="UP000248146">
    <property type="component" value="Unassembled WGS sequence"/>
</dbReference>
<feature type="binding site" evidence="8">
    <location>
        <position position="206"/>
    </location>
    <ligand>
        <name>substrate</name>
    </ligand>
</feature>
<dbReference type="InterPro" id="IPR012338">
    <property type="entry name" value="Beta-lactam/transpept-like"/>
</dbReference>
<dbReference type="PANTHER" id="PTHR21581">
    <property type="entry name" value="D-ALANYL-D-ALANINE CARBOXYPEPTIDASE"/>
    <property type="match status" value="1"/>
</dbReference>
<evidence type="ECO:0000256" key="5">
    <source>
        <dbReference type="ARBA" id="ARBA00022984"/>
    </source>
</evidence>
<dbReference type="Pfam" id="PF00768">
    <property type="entry name" value="Peptidase_S11"/>
    <property type="match status" value="1"/>
</dbReference>
<comment type="similarity">
    <text evidence="1 9">Belongs to the peptidase S11 family.</text>
</comment>
<dbReference type="GO" id="GO:0006508">
    <property type="term" value="P:proteolysis"/>
    <property type="evidence" value="ECO:0007669"/>
    <property type="project" value="InterPro"/>
</dbReference>
<dbReference type="InterPro" id="IPR018044">
    <property type="entry name" value="Peptidase_S11"/>
</dbReference>
<evidence type="ECO:0000256" key="4">
    <source>
        <dbReference type="ARBA" id="ARBA00022960"/>
    </source>
</evidence>
<keyword evidence="4" id="KW-0133">Cell shape</keyword>
<name>A0A2V4L6H3_AQUAC</name>
<dbReference type="GO" id="GO:0008360">
    <property type="term" value="P:regulation of cell shape"/>
    <property type="evidence" value="ECO:0007669"/>
    <property type="project" value="UniProtKB-KW"/>
</dbReference>
<gene>
    <name evidence="11" type="ORF">DMO17_01645</name>
</gene>
<feature type="active site" evidence="7">
    <location>
        <position position="99"/>
    </location>
</feature>
<feature type="active site" description="Proton acceptor" evidence="7">
    <location>
        <position position="45"/>
    </location>
</feature>
<dbReference type="PRINTS" id="PR00725">
    <property type="entry name" value="DADACBPTASE1"/>
</dbReference>
<organism evidence="11 12">
    <name type="scientific">Aquipseudomonas alcaligenes</name>
    <name type="common">Pseudomonas alcaligenes</name>
    <dbReference type="NCBI Taxonomy" id="43263"/>
    <lineage>
        <taxon>Bacteria</taxon>
        <taxon>Pseudomonadati</taxon>
        <taxon>Pseudomonadota</taxon>
        <taxon>Gammaproteobacteria</taxon>
        <taxon>Pseudomonadales</taxon>
        <taxon>Pseudomonadaceae</taxon>
        <taxon>Aquipseudomonas</taxon>
    </lineage>
</organism>
<evidence type="ECO:0000313" key="11">
    <source>
        <dbReference type="EMBL" id="PYC29631.1"/>
    </source>
</evidence>
<evidence type="ECO:0000256" key="3">
    <source>
        <dbReference type="ARBA" id="ARBA00022801"/>
    </source>
</evidence>
<dbReference type="RefSeq" id="WP_110680771.1">
    <property type="nucleotide sequence ID" value="NZ_QJRX01000001.1"/>
</dbReference>
<dbReference type="SUPFAM" id="SSF56601">
    <property type="entry name" value="beta-lactamase/transpeptidase-like"/>
    <property type="match status" value="1"/>
</dbReference>
<evidence type="ECO:0000256" key="6">
    <source>
        <dbReference type="ARBA" id="ARBA00023316"/>
    </source>
</evidence>
<accession>A0A2V4L6H3</accession>
<reference evidence="11 12" key="1">
    <citation type="submission" date="2018-06" db="EMBL/GenBank/DDBJ databases">
        <title>Pseudomonas diversity within urban Lake Michigan freshwaters.</title>
        <authorList>
            <person name="Batrich M."/>
            <person name="Hatzopoulos T."/>
            <person name="Putonti C."/>
        </authorList>
    </citation>
    <scope>NUCLEOTIDE SEQUENCE [LARGE SCALE GENOMIC DNA]</scope>
    <source>
        <strain evidence="11 12">MB-090714</strain>
    </source>
</reference>
<evidence type="ECO:0000256" key="8">
    <source>
        <dbReference type="PIRSR" id="PIRSR618044-2"/>
    </source>
</evidence>
<evidence type="ECO:0000259" key="10">
    <source>
        <dbReference type="Pfam" id="PF00768"/>
    </source>
</evidence>
<sequence>MSVAQAAPQTQELASGSALLVDLKTNQVLYSSNPDLQVPIASVTKLMTAMVVLDAKQPLDQQLSIVIKDVPEMRGVYSRVRLGSQLSRRDMLLLTLMSSENRAAASLAHHYPGGVPAFVAAMNAKARALGMNHTRYREPTGLSEKNVSTANDLVKLIKAAGQFPLIGQFSSTREHVQQFAKPRYSLGFRNTNSLVHKPNWSIQLTKTGFTNAAGHCLVMRTQMAGKPVAFVVLDAFGKYTHMADANRLKRWLETGQVTKVAPAALAYKQHKQAERARSMQAAQ</sequence>
<proteinExistence type="inferred from homology"/>
<feature type="domain" description="Peptidase S11 D-alanyl-D-alanine carboxypeptidase A N-terminal" evidence="10">
    <location>
        <begin position="7"/>
        <end position="236"/>
    </location>
</feature>
<evidence type="ECO:0000256" key="9">
    <source>
        <dbReference type="RuleBase" id="RU004016"/>
    </source>
</evidence>
<dbReference type="InterPro" id="IPR001967">
    <property type="entry name" value="Peptidase_S11_N"/>
</dbReference>
<keyword evidence="2" id="KW-0732">Signal</keyword>
<comment type="caution">
    <text evidence="11">The sequence shown here is derived from an EMBL/GenBank/DDBJ whole genome shotgun (WGS) entry which is preliminary data.</text>
</comment>
<keyword evidence="6" id="KW-0961">Cell wall biogenesis/degradation</keyword>
<dbReference type="GO" id="GO:0009252">
    <property type="term" value="P:peptidoglycan biosynthetic process"/>
    <property type="evidence" value="ECO:0007669"/>
    <property type="project" value="UniProtKB-KW"/>
</dbReference>
<dbReference type="GO" id="GO:0071555">
    <property type="term" value="P:cell wall organization"/>
    <property type="evidence" value="ECO:0007669"/>
    <property type="project" value="UniProtKB-KW"/>
</dbReference>
<evidence type="ECO:0000256" key="2">
    <source>
        <dbReference type="ARBA" id="ARBA00022729"/>
    </source>
</evidence>
<dbReference type="NCBIfam" id="NF008668">
    <property type="entry name" value="PRK11669.1"/>
    <property type="match status" value="1"/>
</dbReference>
<feature type="active site" description="Acyl-ester intermediate" evidence="7">
    <location>
        <position position="42"/>
    </location>
</feature>
<keyword evidence="5" id="KW-0573">Peptidoglycan synthesis</keyword>
<dbReference type="Gene3D" id="3.40.710.10">
    <property type="entry name" value="DD-peptidase/beta-lactamase superfamily"/>
    <property type="match status" value="1"/>
</dbReference>
<protein>
    <submittedName>
        <fullName evidence="11">D-alanyl-D-alanine endopeptidase</fullName>
    </submittedName>
</protein>
<dbReference type="GO" id="GO:0009002">
    <property type="term" value="F:serine-type D-Ala-D-Ala carboxypeptidase activity"/>
    <property type="evidence" value="ECO:0007669"/>
    <property type="project" value="InterPro"/>
</dbReference>